<feature type="active site" description="Proton donor/acceptor" evidence="7">
    <location>
        <position position="187"/>
    </location>
</feature>
<dbReference type="HAMAP" id="MF_00114">
    <property type="entry name" value="DeoC_type1"/>
    <property type="match status" value="1"/>
</dbReference>
<comment type="function">
    <text evidence="6 7">Catalyzes a reversible aldol reaction between acetaldehyde and D-glyceraldehyde 3-phosphate to generate 2-deoxy-D-ribose 5-phosphate.</text>
</comment>
<proteinExistence type="inferred from homology"/>
<keyword evidence="2 7" id="KW-0963">Cytoplasm</keyword>
<dbReference type="CDD" id="cd00959">
    <property type="entry name" value="DeoC"/>
    <property type="match status" value="1"/>
</dbReference>
<dbReference type="EC" id="4.1.2.4" evidence="7"/>
<dbReference type="InterPro" id="IPR013785">
    <property type="entry name" value="Aldolase_TIM"/>
</dbReference>
<evidence type="ECO:0000256" key="7">
    <source>
        <dbReference type="HAMAP-Rule" id="MF_00114"/>
    </source>
</evidence>
<dbReference type="GO" id="GO:0016052">
    <property type="term" value="P:carbohydrate catabolic process"/>
    <property type="evidence" value="ECO:0007669"/>
    <property type="project" value="TreeGrafter"/>
</dbReference>
<keyword evidence="3 7" id="KW-0456">Lyase</keyword>
<dbReference type="FunFam" id="3.20.20.70:FF:000044">
    <property type="entry name" value="Deoxyribose-phosphate aldolase"/>
    <property type="match status" value="1"/>
</dbReference>
<feature type="active site" description="Proton donor/acceptor" evidence="7">
    <location>
        <position position="94"/>
    </location>
</feature>
<dbReference type="Pfam" id="PF01791">
    <property type="entry name" value="DeoC"/>
    <property type="match status" value="1"/>
</dbReference>
<evidence type="ECO:0000256" key="6">
    <source>
        <dbReference type="ARBA" id="ARBA00056337"/>
    </source>
</evidence>
<comment type="catalytic activity">
    <reaction evidence="5 7">
        <text>2-deoxy-D-ribose 5-phosphate = D-glyceraldehyde 3-phosphate + acetaldehyde</text>
        <dbReference type="Rhea" id="RHEA:12821"/>
        <dbReference type="ChEBI" id="CHEBI:15343"/>
        <dbReference type="ChEBI" id="CHEBI:59776"/>
        <dbReference type="ChEBI" id="CHEBI:62877"/>
        <dbReference type="EC" id="4.1.2.4"/>
    </reaction>
</comment>
<dbReference type="EMBL" id="FXUF01000024">
    <property type="protein sequence ID" value="SMP71636.1"/>
    <property type="molecule type" value="Genomic_DNA"/>
</dbReference>
<accession>A0AA45WZ15</accession>
<gene>
    <name evidence="7" type="primary">deoC</name>
    <name evidence="8" type="ORF">SAMN06296020_1247</name>
</gene>
<evidence type="ECO:0000256" key="5">
    <source>
        <dbReference type="ARBA" id="ARBA00048791"/>
    </source>
</evidence>
<keyword evidence="4 7" id="KW-0704">Schiff base</keyword>
<comment type="subcellular location">
    <subcellularLocation>
        <location evidence="7">Cytoplasm</location>
    </subcellularLocation>
</comment>
<keyword evidence="9" id="KW-1185">Reference proteome</keyword>
<dbReference type="SUPFAM" id="SSF51569">
    <property type="entry name" value="Aldolase"/>
    <property type="match status" value="1"/>
</dbReference>
<dbReference type="AlphaFoldDB" id="A0AA45WZ15"/>
<dbReference type="GO" id="GO:0005737">
    <property type="term" value="C:cytoplasm"/>
    <property type="evidence" value="ECO:0007669"/>
    <property type="project" value="UniProtKB-SubCell"/>
</dbReference>
<comment type="pathway">
    <text evidence="7">Carbohydrate degradation; 2-deoxy-D-ribose 1-phosphate degradation; D-glyceraldehyde 3-phosphate and acetaldehyde from 2-deoxy-alpha-D-ribose 1-phosphate: step 2/2.</text>
</comment>
<feature type="active site" description="Schiff-base intermediate with acetaldehyde" evidence="7">
    <location>
        <position position="158"/>
    </location>
</feature>
<dbReference type="SMART" id="SM01133">
    <property type="entry name" value="DeoC"/>
    <property type="match status" value="1"/>
</dbReference>
<reference evidence="8" key="1">
    <citation type="submission" date="2017-05" db="EMBL/GenBank/DDBJ databases">
        <authorList>
            <person name="Varghese N."/>
            <person name="Submissions S."/>
        </authorList>
    </citation>
    <scope>NUCLEOTIDE SEQUENCE</scope>
    <source>
        <strain evidence="8">Su22</strain>
    </source>
</reference>
<dbReference type="PANTHER" id="PTHR10889:SF1">
    <property type="entry name" value="DEOXYRIBOSE-PHOSPHATE ALDOLASE"/>
    <property type="match status" value="1"/>
</dbReference>
<dbReference type="GO" id="GO:0006018">
    <property type="term" value="P:2-deoxyribose 1-phosphate catabolic process"/>
    <property type="evidence" value="ECO:0007669"/>
    <property type="project" value="UniProtKB-UniRule"/>
</dbReference>
<dbReference type="PANTHER" id="PTHR10889">
    <property type="entry name" value="DEOXYRIBOSE-PHOSPHATE ALDOLASE"/>
    <property type="match status" value="1"/>
</dbReference>
<comment type="similarity">
    <text evidence="1 7">Belongs to the DeoC/FbaB aldolase family. DeoC type 1 subfamily.</text>
</comment>
<evidence type="ECO:0000256" key="4">
    <source>
        <dbReference type="ARBA" id="ARBA00023270"/>
    </source>
</evidence>
<dbReference type="RefSeq" id="WP_283410856.1">
    <property type="nucleotide sequence ID" value="NZ_FXUF01000024.1"/>
</dbReference>
<dbReference type="GO" id="GO:0004139">
    <property type="term" value="F:deoxyribose-phosphate aldolase activity"/>
    <property type="evidence" value="ECO:0007669"/>
    <property type="project" value="UniProtKB-UniRule"/>
</dbReference>
<dbReference type="PIRSF" id="PIRSF001357">
    <property type="entry name" value="DeoC"/>
    <property type="match status" value="1"/>
</dbReference>
<sequence length="231" mass="25358">MKLSVAQLAAMIDHTLLKPFITNQDLQKLCDEAKEYHFKTVAINNAAIPFCREALKSSGVLCDAAVSFPLGQSTLETKVFETIDAIEKGAREVDYVVNLVEIKNQNWTYVEDEMQRIVAVCDKRQVISKVIFETCYLTDEEKRRLCQVALKVKPTFIKTSTGFGTKGATLEDVRLMKSCVGDAISIKASGGIRSMEDALAMIEAGAGRIGTSSGVAIVDQYRLHQAEAASK</sequence>
<evidence type="ECO:0000256" key="3">
    <source>
        <dbReference type="ARBA" id="ARBA00023239"/>
    </source>
</evidence>
<dbReference type="Gene3D" id="3.20.20.70">
    <property type="entry name" value="Aldolase class I"/>
    <property type="match status" value="1"/>
</dbReference>
<dbReference type="InterPro" id="IPR028581">
    <property type="entry name" value="DeoC_typeI"/>
</dbReference>
<evidence type="ECO:0000313" key="8">
    <source>
        <dbReference type="EMBL" id="SMP71636.1"/>
    </source>
</evidence>
<dbReference type="Proteomes" id="UP001158066">
    <property type="component" value="Unassembled WGS sequence"/>
</dbReference>
<name>A0AA45WZ15_9CLOT</name>
<evidence type="ECO:0000256" key="1">
    <source>
        <dbReference type="ARBA" id="ARBA00010936"/>
    </source>
</evidence>
<evidence type="ECO:0000313" key="9">
    <source>
        <dbReference type="Proteomes" id="UP001158066"/>
    </source>
</evidence>
<organism evidence="8 9">
    <name type="scientific">Anoxynatronum buryatiense</name>
    <dbReference type="NCBI Taxonomy" id="489973"/>
    <lineage>
        <taxon>Bacteria</taxon>
        <taxon>Bacillati</taxon>
        <taxon>Bacillota</taxon>
        <taxon>Clostridia</taxon>
        <taxon>Eubacteriales</taxon>
        <taxon>Clostridiaceae</taxon>
        <taxon>Anoxynatronum</taxon>
    </lineage>
</organism>
<comment type="caution">
    <text evidence="8">The sequence shown here is derived from an EMBL/GenBank/DDBJ whole genome shotgun (WGS) entry which is preliminary data.</text>
</comment>
<dbReference type="NCBIfam" id="TIGR00126">
    <property type="entry name" value="deoC"/>
    <property type="match status" value="1"/>
</dbReference>
<dbReference type="InterPro" id="IPR011343">
    <property type="entry name" value="DeoC"/>
</dbReference>
<dbReference type="InterPro" id="IPR002915">
    <property type="entry name" value="DeoC/FbaB/LacD_aldolase"/>
</dbReference>
<protein>
    <recommendedName>
        <fullName evidence="7">Deoxyribose-phosphate aldolase</fullName>
        <shortName evidence="7">DERA</shortName>
        <ecNumber evidence="7">4.1.2.4</ecNumber>
    </recommendedName>
    <alternativeName>
        <fullName evidence="7">2-deoxy-D-ribose 5-phosphate aldolase</fullName>
    </alternativeName>
    <alternativeName>
        <fullName evidence="7">Phosphodeoxyriboaldolase</fullName>
        <shortName evidence="7">Deoxyriboaldolase</shortName>
    </alternativeName>
</protein>
<dbReference type="GO" id="GO:0009264">
    <property type="term" value="P:deoxyribonucleotide catabolic process"/>
    <property type="evidence" value="ECO:0007669"/>
    <property type="project" value="UniProtKB-UniRule"/>
</dbReference>
<evidence type="ECO:0000256" key="2">
    <source>
        <dbReference type="ARBA" id="ARBA00022490"/>
    </source>
</evidence>